<dbReference type="GO" id="GO:0016746">
    <property type="term" value="F:acyltransferase activity"/>
    <property type="evidence" value="ECO:0007669"/>
    <property type="project" value="UniProtKB-KW"/>
</dbReference>
<gene>
    <name evidence="2" type="ORF">KBB96_20500</name>
</gene>
<organism evidence="2 3">
    <name type="scientific">Luteolibacter ambystomatis</name>
    <dbReference type="NCBI Taxonomy" id="2824561"/>
    <lineage>
        <taxon>Bacteria</taxon>
        <taxon>Pseudomonadati</taxon>
        <taxon>Verrucomicrobiota</taxon>
        <taxon>Verrucomicrobiia</taxon>
        <taxon>Verrucomicrobiales</taxon>
        <taxon>Verrucomicrobiaceae</taxon>
        <taxon>Luteolibacter</taxon>
    </lineage>
</organism>
<dbReference type="Pfam" id="PF04028">
    <property type="entry name" value="DUF374"/>
    <property type="match status" value="1"/>
</dbReference>
<name>A0A975G9F7_9BACT</name>
<dbReference type="InterPro" id="IPR007172">
    <property type="entry name" value="DUF374"/>
</dbReference>
<dbReference type="CDD" id="cd07983">
    <property type="entry name" value="LPLAT_DUF374-like"/>
    <property type="match status" value="1"/>
</dbReference>
<sequence length="230" mass="24872">MAAASRHEIRKSRKTAIFGTLAGGLMRLWCSTLRYEIVDRCKLGVPDGISGPVIYALWHNRLFSVPAAWKRLCGKHRGAAVLTSASHDGDVLSRAMSAFGIGAVRGSSSRRAIAALVGLKRSLEEGVDVCLTPDGPRGPRYKLQGGLVKLAQATGTPVVPVHVEVSSCWRLKSWDRFIIPKPFSRVRVIFDEALAVPAKLSDDAFEAERARIESILLAATHDPEPATPAP</sequence>
<feature type="domain" description="DUF374" evidence="1">
    <location>
        <begin position="74"/>
        <end position="140"/>
    </location>
</feature>
<evidence type="ECO:0000313" key="2">
    <source>
        <dbReference type="EMBL" id="QUE51221.1"/>
    </source>
</evidence>
<keyword evidence="3" id="KW-1185">Reference proteome</keyword>
<keyword evidence="2" id="KW-0012">Acyltransferase</keyword>
<dbReference type="RefSeq" id="WP_211631360.1">
    <property type="nucleotide sequence ID" value="NZ_CP073100.1"/>
</dbReference>
<dbReference type="AlphaFoldDB" id="A0A975G9F7"/>
<protein>
    <submittedName>
        <fullName evidence="2">Lysophospholipid acyltransferase family protein</fullName>
    </submittedName>
</protein>
<keyword evidence="2" id="KW-0808">Transferase</keyword>
<proteinExistence type="predicted"/>
<reference evidence="2" key="1">
    <citation type="submission" date="2021-04" db="EMBL/GenBank/DDBJ databases">
        <title>Luteolibacter sp. 32A isolated from the skin of an Anderson's salamander (Ambystoma andersonii).</title>
        <authorList>
            <person name="Spergser J."/>
            <person name="Busse H.-J."/>
        </authorList>
    </citation>
    <scope>NUCLEOTIDE SEQUENCE</scope>
    <source>
        <strain evidence="2">32A</strain>
    </source>
</reference>
<evidence type="ECO:0000259" key="1">
    <source>
        <dbReference type="Pfam" id="PF04028"/>
    </source>
</evidence>
<dbReference type="Proteomes" id="UP000676169">
    <property type="component" value="Chromosome"/>
</dbReference>
<dbReference type="KEGG" id="lamb:KBB96_20500"/>
<evidence type="ECO:0000313" key="3">
    <source>
        <dbReference type="Proteomes" id="UP000676169"/>
    </source>
</evidence>
<accession>A0A975G9F7</accession>
<dbReference type="EMBL" id="CP073100">
    <property type="protein sequence ID" value="QUE51221.1"/>
    <property type="molecule type" value="Genomic_DNA"/>
</dbReference>